<keyword evidence="9" id="KW-1185">Reference proteome</keyword>
<evidence type="ECO:0000256" key="3">
    <source>
        <dbReference type="ARBA" id="ARBA00023125"/>
    </source>
</evidence>
<dbReference type="PANTHER" id="PTHR30346:SF0">
    <property type="entry name" value="HCA OPERON TRANSCRIPTIONAL ACTIVATOR HCAR"/>
    <property type="match status" value="1"/>
</dbReference>
<evidence type="ECO:0000256" key="6">
    <source>
        <dbReference type="SAM" id="MobiDB-lite"/>
    </source>
</evidence>
<gene>
    <name evidence="8" type="ORF">B841_04585</name>
</gene>
<keyword evidence="5" id="KW-0804">Transcription</keyword>
<dbReference type="Pfam" id="PF03466">
    <property type="entry name" value="LysR_substrate"/>
    <property type="match status" value="1"/>
</dbReference>
<evidence type="ECO:0000313" key="9">
    <source>
        <dbReference type="Proteomes" id="UP000015388"/>
    </source>
</evidence>
<evidence type="ECO:0000256" key="5">
    <source>
        <dbReference type="ARBA" id="ARBA00023163"/>
    </source>
</evidence>
<dbReference type="PATRIC" id="fig|1224163.3.peg.918"/>
<protein>
    <recommendedName>
        <fullName evidence="7">LysR substrate-binding domain-containing protein</fullName>
    </recommendedName>
</protein>
<accession>S5STB7</accession>
<name>S5STB7_9CORY</name>
<dbReference type="RefSeq" id="WP_020934327.1">
    <property type="nucleotide sequence ID" value="NC_021915.1"/>
</dbReference>
<dbReference type="CDD" id="cd05466">
    <property type="entry name" value="PBP2_LTTR_substrate"/>
    <property type="match status" value="1"/>
</dbReference>
<organism evidence="8 9">
    <name type="scientific">Corynebacterium maris DSM 45190</name>
    <dbReference type="NCBI Taxonomy" id="1224163"/>
    <lineage>
        <taxon>Bacteria</taxon>
        <taxon>Bacillati</taxon>
        <taxon>Actinomycetota</taxon>
        <taxon>Actinomycetes</taxon>
        <taxon>Mycobacteriales</taxon>
        <taxon>Corynebacteriaceae</taxon>
        <taxon>Corynebacterium</taxon>
    </lineage>
</organism>
<dbReference type="GO" id="GO:0032993">
    <property type="term" value="C:protein-DNA complex"/>
    <property type="evidence" value="ECO:0007669"/>
    <property type="project" value="TreeGrafter"/>
</dbReference>
<evidence type="ECO:0000259" key="7">
    <source>
        <dbReference type="Pfam" id="PF03466"/>
    </source>
</evidence>
<dbReference type="OrthoDB" id="3388207at2"/>
<dbReference type="GO" id="GO:0003677">
    <property type="term" value="F:DNA binding"/>
    <property type="evidence" value="ECO:0007669"/>
    <property type="project" value="UniProtKB-KW"/>
</dbReference>
<proteinExistence type="inferred from homology"/>
<dbReference type="InterPro" id="IPR005119">
    <property type="entry name" value="LysR_subst-bd"/>
</dbReference>
<dbReference type="HOGENOM" id="CLU_039613_3_2_11"/>
<keyword evidence="4" id="KW-0010">Activator</keyword>
<dbReference type="EMBL" id="CP003924">
    <property type="protein sequence ID" value="AGS34394.1"/>
    <property type="molecule type" value="Genomic_DNA"/>
</dbReference>
<keyword evidence="2" id="KW-0805">Transcription regulation</keyword>
<evidence type="ECO:0000313" key="8">
    <source>
        <dbReference type="EMBL" id="AGS34394.1"/>
    </source>
</evidence>
<sequence>MLTIAFVTGTEPGKWFARFRRRTDHGTLTTIDSHDPLSLLEDGSADLALLRLPDGRIDSRFHQVALYGEARGVAVPKDSIFAEVGEKVAAADIDDEHLNYRITDDAGIDYEALADALQVVAAGVGVAIAPRPVLKVMSRKQVVPLELADPTVPETSIALVWLKDKDNDAIQDFVGVAKGRTANSSRQAAPKRTARDKALAKQARRGQRPGGGASRPGRKRR</sequence>
<dbReference type="Proteomes" id="UP000015388">
    <property type="component" value="Chromosome"/>
</dbReference>
<comment type="similarity">
    <text evidence="1">Belongs to the LysR transcriptional regulatory family.</text>
</comment>
<dbReference type="SUPFAM" id="SSF53850">
    <property type="entry name" value="Periplasmic binding protein-like II"/>
    <property type="match status" value="1"/>
</dbReference>
<feature type="region of interest" description="Disordered" evidence="6">
    <location>
        <begin position="181"/>
        <end position="221"/>
    </location>
</feature>
<feature type="domain" description="LysR substrate-binding" evidence="7">
    <location>
        <begin position="15"/>
        <end position="178"/>
    </location>
</feature>
<dbReference type="STRING" id="1224163.B841_04585"/>
<dbReference type="PANTHER" id="PTHR30346">
    <property type="entry name" value="TRANSCRIPTIONAL DUAL REGULATOR HCAR-RELATED"/>
    <property type="match status" value="1"/>
</dbReference>
<evidence type="ECO:0000256" key="2">
    <source>
        <dbReference type="ARBA" id="ARBA00023015"/>
    </source>
</evidence>
<dbReference type="GO" id="GO:0003700">
    <property type="term" value="F:DNA-binding transcription factor activity"/>
    <property type="evidence" value="ECO:0007669"/>
    <property type="project" value="TreeGrafter"/>
</dbReference>
<reference evidence="8 9" key="1">
    <citation type="submission" date="2012-11" db="EMBL/GenBank/DDBJ databases">
        <title>The complete genome sequence of Corynebacterium maris Coryn-1 (=DSM 45190).</title>
        <authorList>
            <person name="Schaffert L."/>
            <person name="Albersmeier A."/>
            <person name="Kalinowski J."/>
            <person name="Ruckert C."/>
        </authorList>
    </citation>
    <scope>NUCLEOTIDE SEQUENCE [LARGE SCALE GENOMIC DNA]</scope>
    <source>
        <strain evidence="9">Coryn-1</strain>
    </source>
</reference>
<dbReference type="Gene3D" id="3.40.190.10">
    <property type="entry name" value="Periplasmic binding protein-like II"/>
    <property type="match status" value="2"/>
</dbReference>
<dbReference type="eggNOG" id="ENOG5033EXV">
    <property type="taxonomic scope" value="Bacteria"/>
</dbReference>
<dbReference type="AlphaFoldDB" id="S5STB7"/>
<evidence type="ECO:0000256" key="4">
    <source>
        <dbReference type="ARBA" id="ARBA00023159"/>
    </source>
</evidence>
<keyword evidence="3" id="KW-0238">DNA-binding</keyword>
<evidence type="ECO:0000256" key="1">
    <source>
        <dbReference type="ARBA" id="ARBA00009437"/>
    </source>
</evidence>
<dbReference type="KEGG" id="cmd:B841_04585"/>